<sequence length="316" mass="33334">MKLILPALMLAVAPVEAVLFHATDDITHNREVAPGGSVAGSGWQFQGEFGNFTGTMIAPQFFITAKHLGVPSSTFVSTGYFNGGSDVVYTVDTTANGGTGYWNIGSTDLRVFKINETFSSYAPLYTGSGEVGEELVVMGRGTQRGTAVTEMEMSGATIGWKWGTSDHATRWGTNEVHSTVSAGGANYLYSTFDLGVGGDEAHLSTGDSGGAVFIQDGGVWKLAGINYAVDGLWDYNDVVDTNEFNAALFDSRGLYVGSDGDGWTLVEDEGAPEPSGFYATRISSYHGDIAAITGVPEPGIFACLVVGLGVIGRRRR</sequence>
<comment type="caution">
    <text evidence="4">The sequence shown here is derived from an EMBL/GenBank/DDBJ whole genome shotgun (WGS) entry which is preliminary data.</text>
</comment>
<dbReference type="AlphaFoldDB" id="A0A934VE84"/>
<feature type="chain" id="PRO_5038080230" evidence="2">
    <location>
        <begin position="18"/>
        <end position="316"/>
    </location>
</feature>
<keyword evidence="1" id="KW-0472">Membrane</keyword>
<protein>
    <submittedName>
        <fullName evidence="4">Trypsin-like serine protease</fullName>
    </submittedName>
</protein>
<organism evidence="4 5">
    <name type="scientific">Haloferula rosea</name>
    <dbReference type="NCBI Taxonomy" id="490093"/>
    <lineage>
        <taxon>Bacteria</taxon>
        <taxon>Pseudomonadati</taxon>
        <taxon>Verrucomicrobiota</taxon>
        <taxon>Verrucomicrobiia</taxon>
        <taxon>Verrucomicrobiales</taxon>
        <taxon>Verrucomicrobiaceae</taxon>
        <taxon>Haloferula</taxon>
    </lineage>
</organism>
<name>A0A934VE84_9BACT</name>
<evidence type="ECO:0000256" key="2">
    <source>
        <dbReference type="SAM" id="SignalP"/>
    </source>
</evidence>
<dbReference type="SUPFAM" id="SSF50494">
    <property type="entry name" value="Trypsin-like serine proteases"/>
    <property type="match status" value="1"/>
</dbReference>
<feature type="transmembrane region" description="Helical" evidence="1">
    <location>
        <begin position="289"/>
        <end position="311"/>
    </location>
</feature>
<keyword evidence="5" id="KW-1185">Reference proteome</keyword>
<keyword evidence="1" id="KW-0812">Transmembrane</keyword>
<dbReference type="RefSeq" id="WP_200275635.1">
    <property type="nucleotide sequence ID" value="NZ_JAENII010000001.1"/>
</dbReference>
<dbReference type="InterPro" id="IPR009003">
    <property type="entry name" value="Peptidase_S1_PA"/>
</dbReference>
<keyword evidence="4" id="KW-0378">Hydrolase</keyword>
<dbReference type="EMBL" id="JAENII010000001">
    <property type="protein sequence ID" value="MBK1825707.1"/>
    <property type="molecule type" value="Genomic_DNA"/>
</dbReference>
<keyword evidence="4" id="KW-0645">Protease</keyword>
<dbReference type="GO" id="GO:0004252">
    <property type="term" value="F:serine-type endopeptidase activity"/>
    <property type="evidence" value="ECO:0007669"/>
    <property type="project" value="InterPro"/>
</dbReference>
<gene>
    <name evidence="4" type="ORF">JIN81_01640</name>
</gene>
<evidence type="ECO:0000313" key="4">
    <source>
        <dbReference type="EMBL" id="MBK1825707.1"/>
    </source>
</evidence>
<evidence type="ECO:0000259" key="3">
    <source>
        <dbReference type="Pfam" id="PF00089"/>
    </source>
</evidence>
<evidence type="ECO:0000313" key="5">
    <source>
        <dbReference type="Proteomes" id="UP000658278"/>
    </source>
</evidence>
<dbReference type="GO" id="GO:0006508">
    <property type="term" value="P:proteolysis"/>
    <property type="evidence" value="ECO:0007669"/>
    <property type="project" value="UniProtKB-KW"/>
</dbReference>
<feature type="signal peptide" evidence="2">
    <location>
        <begin position="1"/>
        <end position="17"/>
    </location>
</feature>
<accession>A0A934VE84</accession>
<dbReference type="Pfam" id="PF00089">
    <property type="entry name" value="Trypsin"/>
    <property type="match status" value="1"/>
</dbReference>
<feature type="domain" description="Peptidase S1" evidence="3">
    <location>
        <begin position="43"/>
        <end position="230"/>
    </location>
</feature>
<keyword evidence="2" id="KW-0732">Signal</keyword>
<keyword evidence="1" id="KW-1133">Transmembrane helix</keyword>
<dbReference type="Proteomes" id="UP000658278">
    <property type="component" value="Unassembled WGS sequence"/>
</dbReference>
<evidence type="ECO:0000256" key="1">
    <source>
        <dbReference type="SAM" id="Phobius"/>
    </source>
</evidence>
<proteinExistence type="predicted"/>
<reference evidence="4" key="1">
    <citation type="submission" date="2021-01" db="EMBL/GenBank/DDBJ databases">
        <title>Modified the classification status of verrucomicrobia.</title>
        <authorList>
            <person name="Feng X."/>
        </authorList>
    </citation>
    <scope>NUCLEOTIDE SEQUENCE</scope>
    <source>
        <strain evidence="4">KCTC 22201</strain>
    </source>
</reference>
<dbReference type="InterPro" id="IPR001254">
    <property type="entry name" value="Trypsin_dom"/>
</dbReference>